<dbReference type="RefSeq" id="WP_104985493.1">
    <property type="nucleotide sequence ID" value="NZ_CP012673.1"/>
</dbReference>
<feature type="transmembrane region" description="Helical" evidence="1">
    <location>
        <begin position="32"/>
        <end position="50"/>
    </location>
</feature>
<organism evidence="2 3">
    <name type="scientific">Sorangium cellulosum</name>
    <name type="common">Polyangium cellulosum</name>
    <dbReference type="NCBI Taxonomy" id="56"/>
    <lineage>
        <taxon>Bacteria</taxon>
        <taxon>Pseudomonadati</taxon>
        <taxon>Myxococcota</taxon>
        <taxon>Polyangia</taxon>
        <taxon>Polyangiales</taxon>
        <taxon>Polyangiaceae</taxon>
        <taxon>Sorangium</taxon>
    </lineage>
</organism>
<evidence type="ECO:0000313" key="3">
    <source>
        <dbReference type="Proteomes" id="UP000238348"/>
    </source>
</evidence>
<dbReference type="OrthoDB" id="5526507at2"/>
<evidence type="ECO:0000256" key="1">
    <source>
        <dbReference type="SAM" id="Phobius"/>
    </source>
</evidence>
<accession>A0A2L0F7C5</accession>
<sequence length="127" mass="12735">MSNMSNLTLGYGALLVALGVGGFVATGATHKTALIPAGFGAVAIGLGLLAKQERYHMHAMHAAALLGVLGFAGSVPGLLKLPTLLSGGDLERPAAVIAQSLMGALSAGYVALCVRSFIAARRAPARP</sequence>
<feature type="transmembrane region" description="Helical" evidence="1">
    <location>
        <begin position="94"/>
        <end position="118"/>
    </location>
</feature>
<keyword evidence="1" id="KW-1133">Transmembrane helix</keyword>
<proteinExistence type="predicted"/>
<protein>
    <submittedName>
        <fullName evidence="2">Uncharacterized protein</fullName>
    </submittedName>
</protein>
<feature type="transmembrane region" description="Helical" evidence="1">
    <location>
        <begin position="62"/>
        <end position="82"/>
    </location>
</feature>
<gene>
    <name evidence="2" type="ORF">SOCE26_089990</name>
</gene>
<dbReference type="EMBL" id="CP012673">
    <property type="protein sequence ID" value="AUX47478.1"/>
    <property type="molecule type" value="Genomic_DNA"/>
</dbReference>
<keyword evidence="1" id="KW-0812">Transmembrane</keyword>
<dbReference type="Proteomes" id="UP000238348">
    <property type="component" value="Chromosome"/>
</dbReference>
<reference evidence="2 3" key="1">
    <citation type="submission" date="2015-09" db="EMBL/GenBank/DDBJ databases">
        <title>Sorangium comparison.</title>
        <authorList>
            <person name="Zaburannyi N."/>
            <person name="Bunk B."/>
            <person name="Overmann J."/>
            <person name="Mueller R."/>
        </authorList>
    </citation>
    <scope>NUCLEOTIDE SEQUENCE [LARGE SCALE GENOMIC DNA]</scope>
    <source>
        <strain evidence="2 3">So ce26</strain>
    </source>
</reference>
<name>A0A2L0F7C5_SORCE</name>
<dbReference type="AlphaFoldDB" id="A0A2L0F7C5"/>
<evidence type="ECO:0000313" key="2">
    <source>
        <dbReference type="EMBL" id="AUX47478.1"/>
    </source>
</evidence>
<keyword evidence="1" id="KW-0472">Membrane</keyword>